<keyword evidence="10" id="KW-1185">Reference proteome</keyword>
<dbReference type="PROSITE" id="PS51002">
    <property type="entry name" value="CYTB_NTER"/>
    <property type="match status" value="1"/>
</dbReference>
<gene>
    <name evidence="9" type="ORF">IEN85_09705</name>
</gene>
<dbReference type="SUPFAM" id="SSF54862">
    <property type="entry name" value="4Fe-4S ferredoxins"/>
    <property type="match status" value="1"/>
</dbReference>
<dbReference type="PANTHER" id="PTHR19271">
    <property type="entry name" value="CYTOCHROME B"/>
    <property type="match status" value="1"/>
</dbReference>
<dbReference type="GO" id="GO:0016020">
    <property type="term" value="C:membrane"/>
    <property type="evidence" value="ECO:0007669"/>
    <property type="project" value="InterPro"/>
</dbReference>
<evidence type="ECO:0000259" key="7">
    <source>
        <dbReference type="PROSITE" id="PS51002"/>
    </source>
</evidence>
<dbReference type="GO" id="GO:0006520">
    <property type="term" value="P:amino acid metabolic process"/>
    <property type="evidence" value="ECO:0007669"/>
    <property type="project" value="InterPro"/>
</dbReference>
<evidence type="ECO:0000313" key="10">
    <source>
        <dbReference type="Proteomes" id="UP000622317"/>
    </source>
</evidence>
<feature type="transmembrane region" description="Helical" evidence="6">
    <location>
        <begin position="121"/>
        <end position="145"/>
    </location>
</feature>
<evidence type="ECO:0000256" key="3">
    <source>
        <dbReference type="ARBA" id="ARBA00022898"/>
    </source>
</evidence>
<dbReference type="Proteomes" id="UP000622317">
    <property type="component" value="Unassembled WGS sequence"/>
</dbReference>
<evidence type="ECO:0000256" key="5">
    <source>
        <dbReference type="ARBA" id="ARBA00023014"/>
    </source>
</evidence>
<dbReference type="InterPro" id="IPR016174">
    <property type="entry name" value="Di-haem_cyt_TM"/>
</dbReference>
<dbReference type="PROSITE" id="PS00165">
    <property type="entry name" value="DEHYDRATASE_SER_THR"/>
    <property type="match status" value="1"/>
</dbReference>
<feature type="domain" description="4Fe-4S ferredoxin-type" evidence="8">
    <location>
        <begin position="339"/>
        <end position="368"/>
    </location>
</feature>
<feature type="transmembrane region" description="Helical" evidence="6">
    <location>
        <begin position="46"/>
        <end position="65"/>
    </location>
</feature>
<evidence type="ECO:0000256" key="2">
    <source>
        <dbReference type="ARBA" id="ARBA00022723"/>
    </source>
</evidence>
<dbReference type="GO" id="GO:0046872">
    <property type="term" value="F:metal ion binding"/>
    <property type="evidence" value="ECO:0007669"/>
    <property type="project" value="UniProtKB-KW"/>
</dbReference>
<evidence type="ECO:0000313" key="9">
    <source>
        <dbReference type="EMBL" id="MBD5779766.1"/>
    </source>
</evidence>
<dbReference type="Pfam" id="PF12838">
    <property type="entry name" value="Fer4_7"/>
    <property type="match status" value="1"/>
</dbReference>
<dbReference type="GO" id="GO:0016491">
    <property type="term" value="F:oxidoreductase activity"/>
    <property type="evidence" value="ECO:0007669"/>
    <property type="project" value="InterPro"/>
</dbReference>
<dbReference type="Gene3D" id="1.20.810.10">
    <property type="entry name" value="Cytochrome Bc1 Complex, Chain C"/>
    <property type="match status" value="1"/>
</dbReference>
<keyword evidence="2" id="KW-0479">Metal-binding</keyword>
<dbReference type="RefSeq" id="WP_191616892.1">
    <property type="nucleotide sequence ID" value="NZ_JACYFG010000013.1"/>
</dbReference>
<sequence length="693" mass="75954">MSEKPQAGARGQGILSKVDAAWAWLDGFLGRWLPIELNPLAQSGRAINFCLLVAVASGVLMFIWYSPSVQFAYPSLKDIEGRTLGGVVRGVHRYSSDMMMLLLFVHAFRMFVAGKFFGERWLAWVSGIGLMALVWFIGWTGYWLVWDQPAQQVAVESMRFLDALPIFGEPLGRSFLADALVPSLLFFVVFFLHMLLPLGIAIGLVVHLLRLSRVMLLPQWPLGLSLTIGLIVAAIVYPAPLDSAAAMAEKAEAFTVDAWYMAPLALSLRLQSAGLWVTIGGAIGLGALVPWLFGKRRKKESYQAVVEESRCHSCSQCSQDCPYDAITLIPRTDGKNFPSVAWVDPARCVGCGVCNGSCDSAGVGLQWFSTLSEEKRILNTVALARESGGGDWIAFVAGEVDGGIAQYRKRIWEERLAGYEVFVVPTASWVRSSLVEQLLKRGSKGVLVLRDGRAESASRDGGQWVEDRLEQRRSPEFRPKRAGEGGRWKVLDYTSGDTERVVGAATAFRGGSEAAAGRLRPSFLAGALALIVLMLGILAAAVGPSHLRVTNPASPEPEFVFSFKAFGAYEEVEVLSEEEQEKLPVHMRGRSAVKPKRADVLVTLSLDGQDLGQRRFAAKGVSSDGPAMGQWRLPVVPGQRQVRVEVTRGGEEPLLAWEGTFSARERHVSVLTYEKGEGFVFHGKESDYEKNDR</sequence>
<dbReference type="EMBL" id="JACYFG010000013">
    <property type="protein sequence ID" value="MBD5779766.1"/>
    <property type="molecule type" value="Genomic_DNA"/>
</dbReference>
<dbReference type="PROSITE" id="PS00198">
    <property type="entry name" value="4FE4S_FER_1"/>
    <property type="match status" value="1"/>
</dbReference>
<dbReference type="PROSITE" id="PS51379">
    <property type="entry name" value="4FE4S_FER_2"/>
    <property type="match status" value="2"/>
</dbReference>
<keyword evidence="6" id="KW-0472">Membrane</keyword>
<keyword evidence="4" id="KW-0408">Iron</keyword>
<evidence type="ECO:0000259" key="8">
    <source>
        <dbReference type="PROSITE" id="PS51379"/>
    </source>
</evidence>
<dbReference type="InterPro" id="IPR000634">
    <property type="entry name" value="Ser/Thr_deHydtase_PyrdxlP-BS"/>
</dbReference>
<feature type="transmembrane region" description="Helical" evidence="6">
    <location>
        <begin position="98"/>
        <end position="114"/>
    </location>
</feature>
<name>A0A927F9L5_9BACT</name>
<feature type="transmembrane region" description="Helical" evidence="6">
    <location>
        <begin position="184"/>
        <end position="208"/>
    </location>
</feature>
<keyword evidence="5" id="KW-0411">Iron-sulfur</keyword>
<dbReference type="GO" id="GO:0030170">
    <property type="term" value="F:pyridoxal phosphate binding"/>
    <property type="evidence" value="ECO:0007669"/>
    <property type="project" value="InterPro"/>
</dbReference>
<evidence type="ECO:0000256" key="6">
    <source>
        <dbReference type="SAM" id="Phobius"/>
    </source>
</evidence>
<evidence type="ECO:0000256" key="4">
    <source>
        <dbReference type="ARBA" id="ARBA00023004"/>
    </source>
</evidence>
<evidence type="ECO:0000256" key="1">
    <source>
        <dbReference type="ARBA" id="ARBA00001933"/>
    </source>
</evidence>
<dbReference type="AlphaFoldDB" id="A0A927F9L5"/>
<proteinExistence type="predicted"/>
<comment type="cofactor">
    <cofactor evidence="1">
        <name>pyridoxal 5'-phosphate</name>
        <dbReference type="ChEBI" id="CHEBI:597326"/>
    </cofactor>
</comment>
<comment type="caution">
    <text evidence="9">The sequence shown here is derived from an EMBL/GenBank/DDBJ whole genome shotgun (WGS) entry which is preliminary data.</text>
</comment>
<dbReference type="GO" id="GO:0009055">
    <property type="term" value="F:electron transfer activity"/>
    <property type="evidence" value="ECO:0007669"/>
    <property type="project" value="InterPro"/>
</dbReference>
<reference evidence="9" key="1">
    <citation type="submission" date="2020-09" db="EMBL/GenBank/DDBJ databases">
        <title>Pelagicoccus enzymogenes sp. nov. with an EPS production, isolated from marine sediment.</title>
        <authorList>
            <person name="Feng X."/>
        </authorList>
    </citation>
    <scope>NUCLEOTIDE SEQUENCE</scope>
    <source>
        <strain evidence="9">NFK12</strain>
    </source>
</reference>
<keyword evidence="6" id="KW-1133">Transmembrane helix</keyword>
<protein>
    <submittedName>
        <fullName evidence="9">Cytochrome b N-terminal domain-containing protein</fullName>
    </submittedName>
</protein>
<dbReference type="Pfam" id="PF00033">
    <property type="entry name" value="Cytochrome_B"/>
    <property type="match status" value="1"/>
</dbReference>
<dbReference type="GO" id="GO:0022904">
    <property type="term" value="P:respiratory electron transport chain"/>
    <property type="evidence" value="ECO:0007669"/>
    <property type="project" value="InterPro"/>
</dbReference>
<feature type="transmembrane region" description="Helical" evidence="6">
    <location>
        <begin position="220"/>
        <end position="239"/>
    </location>
</feature>
<keyword evidence="3" id="KW-0663">Pyridoxal phosphate</keyword>
<dbReference type="PANTHER" id="PTHR19271:SF16">
    <property type="entry name" value="CYTOCHROME B"/>
    <property type="match status" value="1"/>
</dbReference>
<dbReference type="Gene3D" id="3.30.70.20">
    <property type="match status" value="1"/>
</dbReference>
<organism evidence="9 10">
    <name type="scientific">Pelagicoccus enzymogenes</name>
    <dbReference type="NCBI Taxonomy" id="2773457"/>
    <lineage>
        <taxon>Bacteria</taxon>
        <taxon>Pseudomonadati</taxon>
        <taxon>Verrucomicrobiota</taxon>
        <taxon>Opitutia</taxon>
        <taxon>Puniceicoccales</taxon>
        <taxon>Pelagicoccaceae</taxon>
        <taxon>Pelagicoccus</taxon>
    </lineage>
</organism>
<dbReference type="SUPFAM" id="SSF81342">
    <property type="entry name" value="Transmembrane di-heme cytochromes"/>
    <property type="match status" value="1"/>
</dbReference>
<accession>A0A927F9L5</accession>
<dbReference type="InterPro" id="IPR017896">
    <property type="entry name" value="4Fe4S_Fe-S-bd"/>
</dbReference>
<feature type="transmembrane region" description="Helical" evidence="6">
    <location>
        <begin position="523"/>
        <end position="542"/>
    </location>
</feature>
<feature type="transmembrane region" description="Helical" evidence="6">
    <location>
        <begin position="273"/>
        <end position="293"/>
    </location>
</feature>
<dbReference type="InterPro" id="IPR005797">
    <property type="entry name" value="Cyt_b/b6_N"/>
</dbReference>
<keyword evidence="6" id="KW-0812">Transmembrane</keyword>
<dbReference type="InterPro" id="IPR017900">
    <property type="entry name" value="4Fe4S_Fe_S_CS"/>
</dbReference>
<dbReference type="GO" id="GO:0051536">
    <property type="term" value="F:iron-sulfur cluster binding"/>
    <property type="evidence" value="ECO:0007669"/>
    <property type="project" value="UniProtKB-KW"/>
</dbReference>
<feature type="domain" description="4Fe-4S ferredoxin-type" evidence="8">
    <location>
        <begin position="302"/>
        <end position="331"/>
    </location>
</feature>
<feature type="domain" description="Cytochrome b/b6 N-terminal region profile" evidence="7">
    <location>
        <begin position="10"/>
        <end position="220"/>
    </location>
</feature>
<dbReference type="InterPro" id="IPR027387">
    <property type="entry name" value="Cytb/b6-like_sf"/>
</dbReference>